<dbReference type="RefSeq" id="WP_236985719.1">
    <property type="nucleotide sequence ID" value="NZ_AP023086.1"/>
</dbReference>
<sequence length="788" mass="85700">MSSKSTLTSEKPVNLTVINRSAEKHTAYILSKLPKPVQTMKDQAIEWLLERLDIAISHVDDSLFELASHAFQQSEQDSYFFAMREIRSNHAAVKNQFKETLAQGFCACVEEPDEDDSIQVDTLSVIANDDMDEILAIEAVVKKGSMQNKTALEHLVRRLDAVCLSDGSIDTMPLSPRKICTAFKQATESLRLHVNARLVLFKVIEQDLIARLPEFYRQLNGVLAERGILPDIADASTQTKSKKSGSRLTKPADEGLMGAPVSLDDTQELNSAGLSPSTASTAAVTAPVGADTGTGKAAADASGQQALDDIAAQLNKLQAGLRNVTAATASHVQAPAGALNTPQLLDILSQVQAATTPAAHARPGSLMNAIAQASGGLAGALSLSPQRKTLQVVDGLFSSMLTEDSLANPLKELLCRLQIPIARAAVVDNDLLFHPDHSARKLVNALAQAGMALNADDSEALQADPLYKKMAEVVDSAVKDYDTDSQVFTDLLNDFETFTRRDQKRLEVLEKRILDAEEGRAKAETARVMVAQAIVDICENRDLRSAIHTFIHKAWHQVMFVVCVKHGADSELWADTVTTAAQLVDATQNLHSYVACEKSRLEYPALAAKIQQGFELIAFDPFEGEQLLKKLDDLFRSLKPVVEAENAGKQEQPSAAAAPLAPVQQADKNDASAFLKAKRQRVVAENSAAATIDEQFFAQAKALARGTWLDYKKRNAPVLRCRLAAVIESTSTYIFVNRSGQKVMEKSLLALAFAFKNNELTTVDSSFLFDKALERVIVSLRKSEEAAK</sequence>
<gene>
    <name evidence="2" type="ORF">MARGE09_P0411</name>
</gene>
<evidence type="ECO:0000256" key="1">
    <source>
        <dbReference type="SAM" id="MobiDB-lite"/>
    </source>
</evidence>
<feature type="region of interest" description="Disordered" evidence="1">
    <location>
        <begin position="235"/>
        <end position="260"/>
    </location>
</feature>
<evidence type="ECO:0000313" key="2">
    <source>
        <dbReference type="EMBL" id="BCD96212.1"/>
    </source>
</evidence>
<dbReference type="AlphaFoldDB" id="A0AAN2BIS1"/>
<organism evidence="2 3">
    <name type="scientific">Marinagarivorans cellulosilyticus</name>
    <dbReference type="NCBI Taxonomy" id="2721545"/>
    <lineage>
        <taxon>Bacteria</taxon>
        <taxon>Pseudomonadati</taxon>
        <taxon>Pseudomonadota</taxon>
        <taxon>Gammaproteobacteria</taxon>
        <taxon>Cellvibrionales</taxon>
        <taxon>Cellvibrionaceae</taxon>
        <taxon>Marinagarivorans</taxon>
    </lineage>
</organism>
<accession>A0AAN2BIS1</accession>
<keyword evidence="3" id="KW-1185">Reference proteome</keyword>
<dbReference type="KEGG" id="marq:MARGE09_P0411"/>
<dbReference type="InterPro" id="IPR012434">
    <property type="entry name" value="DUF1631"/>
</dbReference>
<dbReference type="Pfam" id="PF07793">
    <property type="entry name" value="DUF1631"/>
    <property type="match status" value="1"/>
</dbReference>
<evidence type="ECO:0000313" key="3">
    <source>
        <dbReference type="Proteomes" id="UP001320119"/>
    </source>
</evidence>
<dbReference type="EMBL" id="AP023086">
    <property type="protein sequence ID" value="BCD96212.1"/>
    <property type="molecule type" value="Genomic_DNA"/>
</dbReference>
<protein>
    <recommendedName>
        <fullName evidence="4">DUF1631 domain-containing protein</fullName>
    </recommendedName>
</protein>
<reference evidence="2 3" key="1">
    <citation type="journal article" date="2022" name="IScience">
        <title>An ultrasensitive nanofiber-based assay for enzymatic hydrolysis and deep-sea microbial degradation of cellulose.</title>
        <authorList>
            <person name="Tsudome M."/>
            <person name="Tachioka M."/>
            <person name="Miyazaki M."/>
            <person name="Uchimura K."/>
            <person name="Tsuda M."/>
            <person name="Takaki Y."/>
            <person name="Deguchi S."/>
        </authorList>
    </citation>
    <scope>NUCLEOTIDE SEQUENCE [LARGE SCALE GENOMIC DNA]</scope>
    <source>
        <strain evidence="2 3">GE09</strain>
    </source>
</reference>
<name>A0AAN2BIS1_9GAMM</name>
<evidence type="ECO:0008006" key="4">
    <source>
        <dbReference type="Google" id="ProtNLM"/>
    </source>
</evidence>
<dbReference type="Proteomes" id="UP001320119">
    <property type="component" value="Chromosome"/>
</dbReference>
<proteinExistence type="predicted"/>